<dbReference type="GO" id="GO:0043386">
    <property type="term" value="P:mycotoxin biosynthetic process"/>
    <property type="evidence" value="ECO:0007669"/>
    <property type="project" value="InterPro"/>
</dbReference>
<dbReference type="STRING" id="985895.E4ZQN7"/>
<dbReference type="VEuPathDB" id="FungiDB:LEMA_P037160.1"/>
<keyword evidence="5" id="KW-1185">Reference proteome</keyword>
<keyword evidence="3" id="KW-1133">Transmembrane helix</keyword>
<keyword evidence="3" id="KW-0472">Membrane</keyword>
<evidence type="ECO:0000256" key="3">
    <source>
        <dbReference type="SAM" id="Phobius"/>
    </source>
</evidence>
<evidence type="ECO:0000313" key="4">
    <source>
        <dbReference type="EMBL" id="CBX94042.1"/>
    </source>
</evidence>
<reference evidence="5" key="1">
    <citation type="journal article" date="2011" name="Nat. Commun.">
        <title>Effector diversification within compartments of the Leptosphaeria maculans genome affected by Repeat-Induced Point mutations.</title>
        <authorList>
            <person name="Rouxel T."/>
            <person name="Grandaubert J."/>
            <person name="Hane J.K."/>
            <person name="Hoede C."/>
            <person name="van de Wouw A.P."/>
            <person name="Couloux A."/>
            <person name="Dominguez V."/>
            <person name="Anthouard V."/>
            <person name="Bally P."/>
            <person name="Bourras S."/>
            <person name="Cozijnsen A.J."/>
            <person name="Ciuffetti L.M."/>
            <person name="Degrave A."/>
            <person name="Dilmaghani A."/>
            <person name="Duret L."/>
            <person name="Fudal I."/>
            <person name="Goodwin S.B."/>
            <person name="Gout L."/>
            <person name="Glaser N."/>
            <person name="Linglin J."/>
            <person name="Kema G.H.J."/>
            <person name="Lapalu N."/>
            <person name="Lawrence C.B."/>
            <person name="May K."/>
            <person name="Meyer M."/>
            <person name="Ollivier B."/>
            <person name="Poulain J."/>
            <person name="Schoch C.L."/>
            <person name="Simon A."/>
            <person name="Spatafora J.W."/>
            <person name="Stachowiak A."/>
            <person name="Turgeon B.G."/>
            <person name="Tyler B.M."/>
            <person name="Vincent D."/>
            <person name="Weissenbach J."/>
            <person name="Amselem J."/>
            <person name="Quesneville H."/>
            <person name="Oliver R.P."/>
            <person name="Wincker P."/>
            <person name="Balesdent M.-H."/>
            <person name="Howlett B.J."/>
        </authorList>
    </citation>
    <scope>NUCLEOTIDE SEQUENCE [LARGE SCALE GENOMIC DNA]</scope>
    <source>
        <strain evidence="5">JN3 / isolate v23.1.3 / race Av1-4-5-6-7-8</strain>
    </source>
</reference>
<gene>
    <name evidence="4" type="ORF">LEMA_P037160.1</name>
</gene>
<evidence type="ECO:0000256" key="2">
    <source>
        <dbReference type="SAM" id="MobiDB-lite"/>
    </source>
</evidence>
<keyword evidence="3" id="KW-0812">Transmembrane</keyword>
<dbReference type="InterPro" id="IPR021765">
    <property type="entry name" value="UstYa-like"/>
</dbReference>
<feature type="transmembrane region" description="Helical" evidence="3">
    <location>
        <begin position="32"/>
        <end position="55"/>
    </location>
</feature>
<dbReference type="Proteomes" id="UP000002668">
    <property type="component" value="Genome"/>
</dbReference>
<dbReference type="GeneID" id="13283192"/>
<dbReference type="AlphaFoldDB" id="E4ZQN7"/>
<dbReference type="PANTHER" id="PTHR33365:SF6">
    <property type="entry name" value="OXIDASE USTYA"/>
    <property type="match status" value="1"/>
</dbReference>
<comment type="similarity">
    <text evidence="1">Belongs to the ustYa family.</text>
</comment>
<dbReference type="EMBL" id="FP929116">
    <property type="protein sequence ID" value="CBX94042.1"/>
    <property type="molecule type" value="Genomic_DNA"/>
</dbReference>
<feature type="compositionally biased region" description="Basic and acidic residues" evidence="2">
    <location>
        <begin position="392"/>
        <end position="401"/>
    </location>
</feature>
<sequence length="401" mass="43871">MTSQYKLVASADHHTLTPVTVHDSRSRYSRTFWAALLAVVSLTNICVLFFSIHLWRAARTMAMETPDSGVATLNVTAASVGTDDRPAGVARAENLPTAYVPFHWKTPWGAPNATWADTLWDNINTAHGHIAVDHEWAAANNANPGRDYTSCKLTINFTRIVRSTMLALHRKTELKYPIFHALHCYDALRQHIMCHADDTPLYGIGDGMSGNGQIHQCKDWSALRKYATANTACFRDGEPGMSLEDRFGVCDDGTDGLELYAPGDVIMVPRPPAPSCSLSSRAQVLMAIAPSPDTLGLVLDSAHSHLNLTIGEYRCQIFVQAERRCFAEASFQLGAGAMTMVHEGCPRSFTILARGTPPLAHLGMAISQFLIKNPCEDRNVHSRSKQVSAIKGDSDSTQHGL</sequence>
<dbReference type="Pfam" id="PF11807">
    <property type="entry name" value="UstYa"/>
    <property type="match status" value="1"/>
</dbReference>
<organism evidence="5">
    <name type="scientific">Leptosphaeria maculans (strain JN3 / isolate v23.1.3 / race Av1-4-5-6-7-8)</name>
    <name type="common">Blackleg fungus</name>
    <name type="synonym">Phoma lingam</name>
    <dbReference type="NCBI Taxonomy" id="985895"/>
    <lineage>
        <taxon>Eukaryota</taxon>
        <taxon>Fungi</taxon>
        <taxon>Dikarya</taxon>
        <taxon>Ascomycota</taxon>
        <taxon>Pezizomycotina</taxon>
        <taxon>Dothideomycetes</taxon>
        <taxon>Pleosporomycetidae</taxon>
        <taxon>Pleosporales</taxon>
        <taxon>Pleosporineae</taxon>
        <taxon>Leptosphaeriaceae</taxon>
        <taxon>Plenodomus</taxon>
        <taxon>Plenodomus lingam/Leptosphaeria maculans species complex</taxon>
    </lineage>
</organism>
<name>E4ZQN7_LEPMJ</name>
<feature type="region of interest" description="Disordered" evidence="2">
    <location>
        <begin position="382"/>
        <end position="401"/>
    </location>
</feature>
<evidence type="ECO:0000313" key="5">
    <source>
        <dbReference type="Proteomes" id="UP000002668"/>
    </source>
</evidence>
<dbReference type="InParanoid" id="E4ZQN7"/>
<dbReference type="HOGENOM" id="CLU_687107_0_0_1"/>
<proteinExistence type="inferred from homology"/>
<accession>E4ZQN7</accession>
<dbReference type="eggNOG" id="ENOG502SP10">
    <property type="taxonomic scope" value="Eukaryota"/>
</dbReference>
<dbReference type="PANTHER" id="PTHR33365">
    <property type="entry name" value="YALI0B05434P"/>
    <property type="match status" value="1"/>
</dbReference>
<dbReference type="OrthoDB" id="3687641at2759"/>
<evidence type="ECO:0000256" key="1">
    <source>
        <dbReference type="ARBA" id="ARBA00035112"/>
    </source>
</evidence>
<protein>
    <submittedName>
        <fullName evidence="4">Predicted protein</fullName>
    </submittedName>
</protein>